<dbReference type="PROSITE" id="PS00868">
    <property type="entry name" value="CYS_MET_METAB_PP"/>
    <property type="match status" value="1"/>
</dbReference>
<gene>
    <name evidence="15" type="ORF">BN860_06238g</name>
</gene>
<name>A0A8J2T7I5_ZYGB2</name>
<dbReference type="PIRSF" id="PIRSF001434">
    <property type="entry name" value="CGS"/>
    <property type="match status" value="1"/>
</dbReference>
<evidence type="ECO:0000256" key="5">
    <source>
        <dbReference type="ARBA" id="ARBA00022898"/>
    </source>
</evidence>
<keyword evidence="6" id="KW-0486">Methionine biosynthesis</keyword>
<dbReference type="InterPro" id="IPR015421">
    <property type="entry name" value="PyrdxlP-dep_Trfase_major"/>
</dbReference>
<dbReference type="NCBIfam" id="TIGR01329">
    <property type="entry name" value="cysta_beta_ly_E"/>
    <property type="match status" value="1"/>
</dbReference>
<dbReference type="InterPro" id="IPR006238">
    <property type="entry name" value="Cys_b_lyase_euk"/>
</dbReference>
<comment type="catalytic activity">
    <reaction evidence="10">
        <text>L,L-cystathionine + H2O = L-homocysteine + pyruvate + NH4(+)</text>
        <dbReference type="Rhea" id="RHEA:13965"/>
        <dbReference type="ChEBI" id="CHEBI:15361"/>
        <dbReference type="ChEBI" id="CHEBI:15377"/>
        <dbReference type="ChEBI" id="CHEBI:28938"/>
        <dbReference type="ChEBI" id="CHEBI:58161"/>
        <dbReference type="ChEBI" id="CHEBI:58199"/>
    </reaction>
</comment>
<dbReference type="FunFam" id="3.90.1150.10:FF:000013">
    <property type="entry name" value="Cystathionine beta-lyase"/>
    <property type="match status" value="1"/>
</dbReference>
<dbReference type="EC" id="4.4.1.13" evidence="3"/>
<dbReference type="InterPro" id="IPR015422">
    <property type="entry name" value="PyrdxlP-dep_Trfase_small"/>
</dbReference>
<protein>
    <recommendedName>
        <fullName evidence="12">Cystathionine beta-lyase</fullName>
        <ecNumber evidence="3">4.4.1.13</ecNumber>
    </recommendedName>
    <alternativeName>
        <fullName evidence="9">Cysteine-S-conjugate beta-lyase</fullName>
    </alternativeName>
</protein>
<keyword evidence="4" id="KW-0028">Amino-acid biosynthesis</keyword>
<dbReference type="GO" id="GO:0047804">
    <property type="term" value="F:cysteine-S-conjugate beta-lyase activity"/>
    <property type="evidence" value="ECO:0007669"/>
    <property type="project" value="UniProtKB-EC"/>
</dbReference>
<dbReference type="Pfam" id="PF01053">
    <property type="entry name" value="Cys_Met_Meta_PP"/>
    <property type="match status" value="1"/>
</dbReference>
<evidence type="ECO:0000256" key="8">
    <source>
        <dbReference type="ARBA" id="ARBA00046315"/>
    </source>
</evidence>
<reference evidence="16" key="1">
    <citation type="journal article" date="2013" name="Genome Announc.">
        <title>Genome sequence of the food spoilage yeast Zygosaccharomyces bailii CLIB 213(T).</title>
        <authorList>
            <person name="Galeote V."/>
            <person name="Bigey F."/>
            <person name="Devillers H."/>
            <person name="Neuveglise C."/>
            <person name="Dequin S."/>
        </authorList>
    </citation>
    <scope>NUCLEOTIDE SEQUENCE [LARGE SCALE GENOMIC DNA]</scope>
    <source>
        <strain evidence="16">CLIB 213 / ATCC 58445 / CBS 680 / CCRC 21525 / NBRC 1098 / NCYC 1416 / NRRL Y-2227</strain>
    </source>
</reference>
<feature type="modified residue" description="N6-(pyridoxal phosphate)lysine" evidence="13">
    <location>
        <position position="205"/>
    </location>
</feature>
<dbReference type="FunFam" id="3.40.640.10:FF:000046">
    <property type="entry name" value="Cystathionine gamma-lyase"/>
    <property type="match status" value="1"/>
</dbReference>
<comment type="similarity">
    <text evidence="2 14">Belongs to the trans-sulfuration enzymes family.</text>
</comment>
<accession>A0A8J2T7I5</accession>
<dbReference type="AlphaFoldDB" id="A0A8J2T7I5"/>
<sequence length="455" mass="50449">MNPKTSIVSNSLHRDQHGASVQPLYMSTTFKVDLKSDNQEYDYSRSGNPTRSLLHKQIGRLYGVAQSQVHAVSSGMTALDTIIRGLVLSSSSHVPTILAGDDLYGGSDRLLTFLRTRCHARTVNVDTSDFERFQTAFLSLERVDCVHIESPTNPMCKVVDVPRIIAFIKKVSPQTYVVVDNTMMSGLLCNPLRLGADVVYESATKFLNGHHDIMAGIIVSRSQQIADEVYFVCNATGSGLAPMDAWLLIRGLKTLHVRLYQQQFNAMVLAEWLEQSCGFQESPQAPGLRTRYVGLKSHPQFDLHKSFNDGPGAVLAFDTGSLDLSRRIVSSRALKVWSVTVSFGCVNSLISLPCSMSHASIDPDVRKQRDFPEDLIRLCVGIEDIVDLQQDLLAAMVDAGVLEVRGDMIHNLLNGHTARNTIGSEKYIQHSIYDLFYGGPQEKLEQKLSHRAIKL</sequence>
<evidence type="ECO:0000256" key="1">
    <source>
        <dbReference type="ARBA" id="ARBA00001933"/>
    </source>
</evidence>
<dbReference type="GO" id="GO:0019346">
    <property type="term" value="P:transsulfuration"/>
    <property type="evidence" value="ECO:0007669"/>
    <property type="project" value="InterPro"/>
</dbReference>
<keyword evidence="7" id="KW-0456">Lyase</keyword>
<dbReference type="InterPro" id="IPR015424">
    <property type="entry name" value="PyrdxlP-dep_Trfase"/>
</dbReference>
<dbReference type="PANTHER" id="PTHR11808:SF50">
    <property type="entry name" value="CYSTATHIONINE BETA-LYASE"/>
    <property type="match status" value="1"/>
</dbReference>
<dbReference type="PANTHER" id="PTHR11808">
    <property type="entry name" value="TRANS-SULFURATION ENZYME FAMILY MEMBER"/>
    <property type="match status" value="1"/>
</dbReference>
<evidence type="ECO:0000313" key="15">
    <source>
        <dbReference type="EMBL" id="CDF90339.1"/>
    </source>
</evidence>
<evidence type="ECO:0000256" key="3">
    <source>
        <dbReference type="ARBA" id="ARBA00012224"/>
    </source>
</evidence>
<evidence type="ECO:0000256" key="10">
    <source>
        <dbReference type="ARBA" id="ARBA00047517"/>
    </source>
</evidence>
<dbReference type="Gene3D" id="3.40.640.10">
    <property type="entry name" value="Type I PLP-dependent aspartate aminotransferase-like (Major domain)"/>
    <property type="match status" value="1"/>
</dbReference>
<dbReference type="EMBL" id="HG316459">
    <property type="protein sequence ID" value="CDF90339.1"/>
    <property type="molecule type" value="Genomic_DNA"/>
</dbReference>
<evidence type="ECO:0000256" key="7">
    <source>
        <dbReference type="ARBA" id="ARBA00023239"/>
    </source>
</evidence>
<evidence type="ECO:0000256" key="4">
    <source>
        <dbReference type="ARBA" id="ARBA00022605"/>
    </source>
</evidence>
<evidence type="ECO:0000256" key="12">
    <source>
        <dbReference type="ARBA" id="ARBA00072331"/>
    </source>
</evidence>
<evidence type="ECO:0000256" key="13">
    <source>
        <dbReference type="PIRSR" id="PIRSR001434-2"/>
    </source>
</evidence>
<evidence type="ECO:0000256" key="9">
    <source>
        <dbReference type="ARBA" id="ARBA00047213"/>
    </source>
</evidence>
<evidence type="ECO:0000313" key="16">
    <source>
        <dbReference type="Proteomes" id="UP000019375"/>
    </source>
</evidence>
<keyword evidence="16" id="KW-1185">Reference proteome</keyword>
<comment type="cofactor">
    <cofactor evidence="1 14">
        <name>pyridoxal 5'-phosphate</name>
        <dbReference type="ChEBI" id="CHEBI:597326"/>
    </cofactor>
</comment>
<evidence type="ECO:0000256" key="11">
    <source>
        <dbReference type="ARBA" id="ARBA00047625"/>
    </source>
</evidence>
<dbReference type="GO" id="GO:0030170">
    <property type="term" value="F:pyridoxal phosphate binding"/>
    <property type="evidence" value="ECO:0007669"/>
    <property type="project" value="InterPro"/>
</dbReference>
<dbReference type="GO" id="GO:0005737">
    <property type="term" value="C:cytoplasm"/>
    <property type="evidence" value="ECO:0007669"/>
    <property type="project" value="TreeGrafter"/>
</dbReference>
<dbReference type="GO" id="GO:0071266">
    <property type="term" value="P:'de novo' L-methionine biosynthetic process"/>
    <property type="evidence" value="ECO:0007669"/>
    <property type="project" value="InterPro"/>
</dbReference>
<comment type="catalytic activity">
    <reaction evidence="11">
        <text>an S-substituted L-cysteine + H2O = a thiol + pyruvate + NH4(+)</text>
        <dbReference type="Rhea" id="RHEA:18121"/>
        <dbReference type="ChEBI" id="CHEBI:15361"/>
        <dbReference type="ChEBI" id="CHEBI:15377"/>
        <dbReference type="ChEBI" id="CHEBI:28938"/>
        <dbReference type="ChEBI" id="CHEBI:29256"/>
        <dbReference type="ChEBI" id="CHEBI:58717"/>
        <dbReference type="EC" id="4.4.1.13"/>
    </reaction>
</comment>
<dbReference type="InterPro" id="IPR000277">
    <property type="entry name" value="Cys/Met-Metab_PyrdxlP-dep_enz"/>
</dbReference>
<comment type="pathway">
    <text evidence="8">Amino-acid biosynthesis; L-methionine biosynthesis via de novo pathway; L-homocysteine from L-cystathionine: step 1/1.</text>
</comment>
<evidence type="ECO:0000256" key="6">
    <source>
        <dbReference type="ARBA" id="ARBA00023167"/>
    </source>
</evidence>
<dbReference type="SUPFAM" id="SSF53383">
    <property type="entry name" value="PLP-dependent transferases"/>
    <property type="match status" value="1"/>
</dbReference>
<dbReference type="Gene3D" id="3.90.1150.10">
    <property type="entry name" value="Aspartate Aminotransferase, domain 1"/>
    <property type="match status" value="1"/>
</dbReference>
<dbReference type="OrthoDB" id="2545919at2759"/>
<dbReference type="InterPro" id="IPR054542">
    <property type="entry name" value="Cys_met_metab_PP"/>
</dbReference>
<keyword evidence="5 13" id="KW-0663">Pyridoxal phosphate</keyword>
<evidence type="ECO:0000256" key="2">
    <source>
        <dbReference type="ARBA" id="ARBA00009077"/>
    </source>
</evidence>
<dbReference type="Proteomes" id="UP000019375">
    <property type="component" value="Unassembled WGS sequence"/>
</dbReference>
<evidence type="ECO:0000256" key="14">
    <source>
        <dbReference type="RuleBase" id="RU362118"/>
    </source>
</evidence>
<organism evidence="15 16">
    <name type="scientific">Zygosaccharomyces bailii (strain CLIB 213 / ATCC 58445 / CBS 680 / BCRC 21525 / NBRC 1098 / NCYC 1416 / NRRL Y-2227)</name>
    <dbReference type="NCBI Taxonomy" id="1333698"/>
    <lineage>
        <taxon>Eukaryota</taxon>
        <taxon>Fungi</taxon>
        <taxon>Dikarya</taxon>
        <taxon>Ascomycota</taxon>
        <taxon>Saccharomycotina</taxon>
        <taxon>Saccharomycetes</taxon>
        <taxon>Saccharomycetales</taxon>
        <taxon>Saccharomycetaceae</taxon>
        <taxon>Zygosaccharomyces</taxon>
    </lineage>
</organism>
<proteinExistence type="inferred from homology"/>